<comment type="function">
    <text evidence="5">Involved in the maturation of [NiFe] hydrogenases. Required for nickel insertion into the metal center of the hydrogenase.</text>
</comment>
<reference evidence="6 7" key="1">
    <citation type="submission" date="2015-09" db="EMBL/GenBank/DDBJ databases">
        <authorList>
            <person name="Jackson K.R."/>
            <person name="Lunt B.L."/>
            <person name="Fisher J.N.B."/>
            <person name="Gardner A.V."/>
            <person name="Bailey M.E."/>
            <person name="Deus L.M."/>
            <person name="Earl A.S."/>
            <person name="Gibby P.D."/>
            <person name="Hartmann K.A."/>
            <person name="Liu J.E."/>
            <person name="Manci A.M."/>
            <person name="Nielsen D.A."/>
            <person name="Solomon M.B."/>
            <person name="Breakwell D.P."/>
            <person name="Burnett S.H."/>
            <person name="Grose J.H."/>
        </authorList>
    </citation>
    <scope>NUCLEOTIDE SEQUENCE [LARGE SCALE GENOMIC DNA]</scope>
    <source>
        <strain evidence="6 7">16</strain>
    </source>
</reference>
<accession>A0A0P6W1E9</accession>
<dbReference type="InterPro" id="IPR020538">
    <property type="entry name" value="Hydgase_Ni_incorp_HypA/HybF_CS"/>
</dbReference>
<dbReference type="Proteomes" id="UP000048984">
    <property type="component" value="Unassembled WGS sequence"/>
</dbReference>
<evidence type="ECO:0000256" key="3">
    <source>
        <dbReference type="ARBA" id="ARBA00022723"/>
    </source>
</evidence>
<keyword evidence="2 5" id="KW-0533">Nickel</keyword>
<protein>
    <recommendedName>
        <fullName evidence="5">Hydrogenase maturation factor HypA</fullName>
    </recommendedName>
</protein>
<evidence type="ECO:0000256" key="2">
    <source>
        <dbReference type="ARBA" id="ARBA00022596"/>
    </source>
</evidence>
<evidence type="ECO:0000313" key="7">
    <source>
        <dbReference type="Proteomes" id="UP000048984"/>
    </source>
</evidence>
<dbReference type="FunFam" id="3.30.2320.80:FF:000001">
    <property type="entry name" value="Hydrogenase maturation factor HypA"/>
    <property type="match status" value="1"/>
</dbReference>
<keyword evidence="4 5" id="KW-0862">Zinc</keyword>
<dbReference type="HAMAP" id="MF_00213">
    <property type="entry name" value="HypA_HybF"/>
    <property type="match status" value="1"/>
</dbReference>
<dbReference type="PANTHER" id="PTHR34535">
    <property type="entry name" value="HYDROGENASE MATURATION FACTOR HYPA"/>
    <property type="match status" value="1"/>
</dbReference>
<dbReference type="Gene3D" id="3.30.2320.80">
    <property type="match status" value="1"/>
</dbReference>
<evidence type="ECO:0000256" key="4">
    <source>
        <dbReference type="ARBA" id="ARBA00022833"/>
    </source>
</evidence>
<evidence type="ECO:0000256" key="5">
    <source>
        <dbReference type="HAMAP-Rule" id="MF_00213"/>
    </source>
</evidence>
<dbReference type="GO" id="GO:0016151">
    <property type="term" value="F:nickel cation binding"/>
    <property type="evidence" value="ECO:0007669"/>
    <property type="project" value="UniProtKB-UniRule"/>
</dbReference>
<feature type="binding site" evidence="5">
    <location>
        <position position="73"/>
    </location>
    <ligand>
        <name>Zn(2+)</name>
        <dbReference type="ChEBI" id="CHEBI:29105"/>
    </ligand>
</feature>
<dbReference type="EMBL" id="LJYW01000001">
    <property type="protein sequence ID" value="KPL52974.1"/>
    <property type="molecule type" value="Genomic_DNA"/>
</dbReference>
<comment type="similarity">
    <text evidence="1 5">Belongs to the HypA/HybF family.</text>
</comment>
<evidence type="ECO:0000313" key="6">
    <source>
        <dbReference type="EMBL" id="KPL52974.1"/>
    </source>
</evidence>
<dbReference type="PROSITE" id="PS01249">
    <property type="entry name" value="HYPA"/>
    <property type="match status" value="1"/>
</dbReference>
<organism evidence="6 7">
    <name type="scientific">Prosthecodimorpha hirschii</name>
    <dbReference type="NCBI Taxonomy" id="665126"/>
    <lineage>
        <taxon>Bacteria</taxon>
        <taxon>Pseudomonadati</taxon>
        <taxon>Pseudomonadota</taxon>
        <taxon>Alphaproteobacteria</taxon>
        <taxon>Hyphomicrobiales</taxon>
        <taxon>Ancalomicrobiaceae</taxon>
        <taxon>Prosthecodimorpha</taxon>
    </lineage>
</organism>
<dbReference type="GO" id="GO:0016530">
    <property type="term" value="F:metallochaperone activity"/>
    <property type="evidence" value="ECO:0007669"/>
    <property type="project" value="UniProtKB-ARBA"/>
</dbReference>
<comment type="caution">
    <text evidence="6">The sequence shown here is derived from an EMBL/GenBank/DDBJ whole genome shotgun (WGS) entry which is preliminary data.</text>
</comment>
<dbReference type="Pfam" id="PF01155">
    <property type="entry name" value="HypA"/>
    <property type="match status" value="1"/>
</dbReference>
<sequence>MHEMALCQGVVDLIDEEAARQNFGRVKAVVLEIGVLGHVEPEAMLFCFDAVSRGTRVEGARLVIERVPGAGWCLDCGKTVPLTERFGACPDCGRHRVQMTAGDEMKLRELEVE</sequence>
<feature type="binding site" evidence="5">
    <location>
        <position position="92"/>
    </location>
    <ligand>
        <name>Zn(2+)</name>
        <dbReference type="ChEBI" id="CHEBI:29105"/>
    </ligand>
</feature>
<name>A0A0P6W1E9_9HYPH</name>
<keyword evidence="7" id="KW-1185">Reference proteome</keyword>
<dbReference type="GO" id="GO:0008270">
    <property type="term" value="F:zinc ion binding"/>
    <property type="evidence" value="ECO:0007669"/>
    <property type="project" value="UniProtKB-UniRule"/>
</dbReference>
<dbReference type="AlphaFoldDB" id="A0A0P6W1E9"/>
<proteinExistence type="inferred from homology"/>
<dbReference type="PIRSF" id="PIRSF004761">
    <property type="entry name" value="Hydrgn_mat_HypA"/>
    <property type="match status" value="1"/>
</dbReference>
<feature type="binding site" evidence="5">
    <location>
        <position position="89"/>
    </location>
    <ligand>
        <name>Zn(2+)</name>
        <dbReference type="ChEBI" id="CHEBI:29105"/>
    </ligand>
</feature>
<dbReference type="NCBIfam" id="TIGR00100">
    <property type="entry name" value="hypA"/>
    <property type="match status" value="1"/>
</dbReference>
<dbReference type="InterPro" id="IPR000688">
    <property type="entry name" value="HypA/HybF"/>
</dbReference>
<feature type="binding site" evidence="5">
    <location>
        <position position="76"/>
    </location>
    <ligand>
        <name>Zn(2+)</name>
        <dbReference type="ChEBI" id="CHEBI:29105"/>
    </ligand>
</feature>
<dbReference type="PANTHER" id="PTHR34535:SF3">
    <property type="entry name" value="HYDROGENASE MATURATION FACTOR HYPA"/>
    <property type="match status" value="1"/>
</dbReference>
<dbReference type="GO" id="GO:0051604">
    <property type="term" value="P:protein maturation"/>
    <property type="evidence" value="ECO:0007669"/>
    <property type="project" value="InterPro"/>
</dbReference>
<feature type="binding site" evidence="5">
    <location>
        <position position="2"/>
    </location>
    <ligand>
        <name>Ni(2+)</name>
        <dbReference type="ChEBI" id="CHEBI:49786"/>
    </ligand>
</feature>
<dbReference type="STRING" id="665126.ABB55_12730"/>
<keyword evidence="3 5" id="KW-0479">Metal-binding</keyword>
<dbReference type="RefSeq" id="WP_054359137.1">
    <property type="nucleotide sequence ID" value="NZ_LJYW01000001.1"/>
</dbReference>
<evidence type="ECO:0000256" key="1">
    <source>
        <dbReference type="ARBA" id="ARBA00010748"/>
    </source>
</evidence>
<gene>
    <name evidence="5" type="primary">hypA</name>
    <name evidence="6" type="ORF">ABB55_12730</name>
</gene>
<reference evidence="6 7" key="2">
    <citation type="submission" date="2015-10" db="EMBL/GenBank/DDBJ databases">
        <title>Draft Genome Sequence of Prosthecomicrobium hirschii ATCC 27832.</title>
        <authorList>
            <person name="Daniel J."/>
            <person name="Givan S.A."/>
            <person name="Brun Y.V."/>
            <person name="Brown P.J."/>
        </authorList>
    </citation>
    <scope>NUCLEOTIDE SEQUENCE [LARGE SCALE GENOMIC DNA]</scope>
    <source>
        <strain evidence="6 7">16</strain>
    </source>
</reference>